<accession>A0A9X0CGL3</accession>
<name>A0A9X0CGL3_9CNID</name>
<evidence type="ECO:0000313" key="2">
    <source>
        <dbReference type="Proteomes" id="UP001163046"/>
    </source>
</evidence>
<sequence>LVPSVNFFQRYAPVLQAFNQPRNEDSIGSSSTVLTRQHILIHHNKRSTEQEETKTEAKKACHGCCCHHKKRSTEQEEMKT</sequence>
<dbReference type="Proteomes" id="UP001163046">
    <property type="component" value="Unassembled WGS sequence"/>
</dbReference>
<organism evidence="1 2">
    <name type="scientific">Desmophyllum pertusum</name>
    <dbReference type="NCBI Taxonomy" id="174260"/>
    <lineage>
        <taxon>Eukaryota</taxon>
        <taxon>Metazoa</taxon>
        <taxon>Cnidaria</taxon>
        <taxon>Anthozoa</taxon>
        <taxon>Hexacorallia</taxon>
        <taxon>Scleractinia</taxon>
        <taxon>Caryophylliina</taxon>
        <taxon>Caryophylliidae</taxon>
        <taxon>Desmophyllum</taxon>
    </lineage>
</organism>
<feature type="non-terminal residue" evidence="1">
    <location>
        <position position="1"/>
    </location>
</feature>
<dbReference type="AlphaFoldDB" id="A0A9X0CGL3"/>
<evidence type="ECO:0000313" key="1">
    <source>
        <dbReference type="EMBL" id="KAJ7343088.1"/>
    </source>
</evidence>
<protein>
    <submittedName>
        <fullName evidence="1">Uncharacterized protein</fullName>
    </submittedName>
</protein>
<dbReference type="EMBL" id="MU827729">
    <property type="protein sequence ID" value="KAJ7343088.1"/>
    <property type="molecule type" value="Genomic_DNA"/>
</dbReference>
<keyword evidence="2" id="KW-1185">Reference proteome</keyword>
<reference evidence="1" key="1">
    <citation type="submission" date="2023-01" db="EMBL/GenBank/DDBJ databases">
        <title>Genome assembly of the deep-sea coral Lophelia pertusa.</title>
        <authorList>
            <person name="Herrera S."/>
            <person name="Cordes E."/>
        </authorList>
    </citation>
    <scope>NUCLEOTIDE SEQUENCE</scope>
    <source>
        <strain evidence="1">USNM1676648</strain>
        <tissue evidence="1">Polyp</tissue>
    </source>
</reference>
<proteinExistence type="predicted"/>
<feature type="non-terminal residue" evidence="1">
    <location>
        <position position="80"/>
    </location>
</feature>
<gene>
    <name evidence="1" type="ORF">OS493_040579</name>
</gene>
<comment type="caution">
    <text evidence="1">The sequence shown here is derived from an EMBL/GenBank/DDBJ whole genome shotgun (WGS) entry which is preliminary data.</text>
</comment>